<evidence type="ECO:0000256" key="1">
    <source>
        <dbReference type="SAM" id="Phobius"/>
    </source>
</evidence>
<evidence type="ECO:0000313" key="2">
    <source>
        <dbReference type="EMBL" id="REG53176.1"/>
    </source>
</evidence>
<dbReference type="AlphaFoldDB" id="A0AAQ0HIM6"/>
<evidence type="ECO:0000313" key="3">
    <source>
        <dbReference type="Proteomes" id="UP000256794"/>
    </source>
</evidence>
<gene>
    <name evidence="2" type="ORF">ATH84_100773</name>
</gene>
<comment type="caution">
    <text evidence="2">The sequence shown here is derived from an EMBL/GenBank/DDBJ whole genome shotgun (WGS) entry which is preliminary data.</text>
</comment>
<dbReference type="RefSeq" id="WP_036752340.1">
    <property type="nucleotide sequence ID" value="NZ_CP035284.1"/>
</dbReference>
<dbReference type="EMBL" id="QUMX01000007">
    <property type="protein sequence ID" value="REG53176.1"/>
    <property type="molecule type" value="Genomic_DNA"/>
</dbReference>
<organism evidence="2 3">
    <name type="scientific">Paracoccus versutus</name>
    <name type="common">Thiobacillus versutus</name>
    <dbReference type="NCBI Taxonomy" id="34007"/>
    <lineage>
        <taxon>Bacteria</taxon>
        <taxon>Pseudomonadati</taxon>
        <taxon>Pseudomonadota</taxon>
        <taxon>Alphaproteobacteria</taxon>
        <taxon>Rhodobacterales</taxon>
        <taxon>Paracoccaceae</taxon>
        <taxon>Paracoccus</taxon>
    </lineage>
</organism>
<protein>
    <submittedName>
        <fullName evidence="2">Uncharacterized protein</fullName>
    </submittedName>
</protein>
<keyword evidence="1" id="KW-0472">Membrane</keyword>
<keyword evidence="1" id="KW-0812">Transmembrane</keyword>
<proteinExistence type="predicted"/>
<feature type="transmembrane region" description="Helical" evidence="1">
    <location>
        <begin position="97"/>
        <end position="118"/>
    </location>
</feature>
<sequence>MTNDLEARIAELRQRRRAGQEDTEVELDRLKAQLSEHVQGIRAGMDDELVDRIAEFATVGKLAAKALETAERIHREHEALGERITAHGALLRRQARFAWAALGGACLAAGAVLLLVIWTGAALKQAAAREADIIRATNIRELAAARDEGERAIATLHEQLAGQRTWIERSIETVGVELASLTAERDAVRAELEHFAALRDRLGIRLIETRTQPVIVVPEGQEIRLWRAAGLHELARYNGRMYRVLARD</sequence>
<keyword evidence="1" id="KW-1133">Transmembrane helix</keyword>
<reference evidence="2 3" key="1">
    <citation type="submission" date="2018-08" db="EMBL/GenBank/DDBJ databases">
        <title>Genomic Encyclopedia of Archaeal and Bacterial Type Strains, Phase II (KMG-II): from individual species to whole genera.</title>
        <authorList>
            <person name="Goeker M."/>
        </authorList>
    </citation>
    <scope>NUCLEOTIDE SEQUENCE [LARGE SCALE GENOMIC DNA]</scope>
    <source>
        <strain evidence="2 3">DSM 582</strain>
    </source>
</reference>
<keyword evidence="3" id="KW-1185">Reference proteome</keyword>
<dbReference type="Proteomes" id="UP000256794">
    <property type="component" value="Unassembled WGS sequence"/>
</dbReference>
<accession>A0AAQ0HIM6</accession>
<name>A0AAQ0HIM6_PARVE</name>